<feature type="compositionally biased region" description="Polar residues" evidence="1">
    <location>
        <begin position="143"/>
        <end position="154"/>
    </location>
</feature>
<dbReference type="GO" id="GO:0005975">
    <property type="term" value="P:carbohydrate metabolic process"/>
    <property type="evidence" value="ECO:0007669"/>
    <property type="project" value="InterPro"/>
</dbReference>
<gene>
    <name evidence="2" type="ORF">FK256_12600</name>
</gene>
<organism evidence="2 3">
    <name type="scientific">Actinomyces johnsonii</name>
    <dbReference type="NCBI Taxonomy" id="544581"/>
    <lineage>
        <taxon>Bacteria</taxon>
        <taxon>Bacillati</taxon>
        <taxon>Actinomycetota</taxon>
        <taxon>Actinomycetes</taxon>
        <taxon>Actinomycetales</taxon>
        <taxon>Actinomycetaceae</taxon>
        <taxon>Actinomyces</taxon>
    </lineage>
</organism>
<evidence type="ECO:0000256" key="1">
    <source>
        <dbReference type="SAM" id="MobiDB-lite"/>
    </source>
</evidence>
<dbReference type="Gene3D" id="1.50.10.10">
    <property type="match status" value="1"/>
</dbReference>
<dbReference type="AlphaFoldDB" id="A0A507ZYM1"/>
<dbReference type="SUPFAM" id="SSF48208">
    <property type="entry name" value="Six-hairpin glycosidases"/>
    <property type="match status" value="1"/>
</dbReference>
<feature type="region of interest" description="Disordered" evidence="1">
    <location>
        <begin position="135"/>
        <end position="163"/>
    </location>
</feature>
<dbReference type="InterPro" id="IPR012341">
    <property type="entry name" value="6hp_glycosidase-like_sf"/>
</dbReference>
<name>A0A507ZYM1_9ACTO</name>
<accession>A0A507ZYM1</accession>
<dbReference type="PANTHER" id="PTHR31616">
    <property type="entry name" value="TREHALASE"/>
    <property type="match status" value="1"/>
</dbReference>
<dbReference type="Proteomes" id="UP000319010">
    <property type="component" value="Unassembled WGS sequence"/>
</dbReference>
<dbReference type="EMBL" id="VICB01000023">
    <property type="protein sequence ID" value="TQD41671.1"/>
    <property type="molecule type" value="Genomic_DNA"/>
</dbReference>
<dbReference type="InterPro" id="IPR008928">
    <property type="entry name" value="6-hairpin_glycosidase_sf"/>
</dbReference>
<evidence type="ECO:0000313" key="2">
    <source>
        <dbReference type="EMBL" id="TQD41671.1"/>
    </source>
</evidence>
<dbReference type="RefSeq" id="WP_141424979.1">
    <property type="nucleotide sequence ID" value="NZ_JASPFB010000012.1"/>
</dbReference>
<keyword evidence="2" id="KW-0378">Hydrolase</keyword>
<sequence>MRLPARPSRRRILTLAVAAPLTAAAAIWAGPRLGRLSYREPTLLSNGLVVGGGGAVYPLAPGDTVTCVPGTRLPEDPAPWGLTLSERDALARQALARRETARLPAGRWKDLAEVCLTDLLALTGPVLMTGPAVRRTTEPDQRPTWNPTVRSGSASGVAHDGDGRPQDAEAFPAGAVVAAPVGIWRYVWPRDAAFAAAALSAVNLPQEALGVLGNLASWQRADGGFEARYTSSGQAPDNRPPQADGSGWFLWAAARLLDDGVSAAELGASVGTRLARAAARLLTMTDTPSHLPATTPDYWEVAETVLTLGTAAPVLLGLEAATALAGAGVDLAVPSQVLADRAEVVRRAMELNFAPSWGRHVRRDDIDAAIALVLPPFTEALAGAREARRTAAARMRRPSGGLAPGSGWRDDGVSWTPETALLAWSALSLGMEDEGVRLLSWLEEHRTGAGALPEKVLSDGAPAGPAPLAWTCALILLATAPGAADERS</sequence>
<protein>
    <submittedName>
        <fullName evidence="2">Glycoside hydrolase family 15</fullName>
    </submittedName>
</protein>
<dbReference type="GO" id="GO:0004553">
    <property type="term" value="F:hydrolase activity, hydrolyzing O-glycosyl compounds"/>
    <property type="evidence" value="ECO:0007669"/>
    <property type="project" value="TreeGrafter"/>
</dbReference>
<dbReference type="PANTHER" id="PTHR31616:SF0">
    <property type="entry name" value="GLUCAN 1,4-ALPHA-GLUCOSIDASE"/>
    <property type="match status" value="1"/>
</dbReference>
<proteinExistence type="predicted"/>
<comment type="caution">
    <text evidence="2">The sequence shown here is derived from an EMBL/GenBank/DDBJ whole genome shotgun (WGS) entry which is preliminary data.</text>
</comment>
<reference evidence="2 3" key="1">
    <citation type="submission" date="2019-06" db="EMBL/GenBank/DDBJ databases">
        <title>Draft genome sequence of Actinomyces johnsonii CCUG 34287T.</title>
        <authorList>
            <person name="Salva-Serra F."/>
            <person name="Cardew S."/>
            <person name="Moore E."/>
        </authorList>
    </citation>
    <scope>NUCLEOTIDE SEQUENCE [LARGE SCALE GENOMIC DNA]</scope>
    <source>
        <strain evidence="2 3">CCUG 34287</strain>
    </source>
</reference>
<evidence type="ECO:0000313" key="3">
    <source>
        <dbReference type="Proteomes" id="UP000319010"/>
    </source>
</evidence>